<protein>
    <submittedName>
        <fullName evidence="1">Uncharacterized protein</fullName>
    </submittedName>
</protein>
<name>A0A8S1W8Y5_PAROT</name>
<dbReference type="OrthoDB" id="10407020at2759"/>
<accession>A0A8S1W8Y5</accession>
<comment type="caution">
    <text evidence="1">The sequence shown here is derived from an EMBL/GenBank/DDBJ whole genome shotgun (WGS) entry which is preliminary data.</text>
</comment>
<proteinExistence type="predicted"/>
<reference evidence="1" key="1">
    <citation type="submission" date="2021-01" db="EMBL/GenBank/DDBJ databases">
        <authorList>
            <consortium name="Genoscope - CEA"/>
            <person name="William W."/>
        </authorList>
    </citation>
    <scope>NUCLEOTIDE SEQUENCE</scope>
</reference>
<sequence length="318" mass="37265">MNSDNEIITKNDRLISHLDQDQAKFKIAGKASIKLDSQFPTNSNFYGNVRKDHQTIFQKVGYSVSQDLNQQIAKASLVSTEIQSVRKVTNHQIQQFFIPSGQSIEILNNNDQFGNNSESPYNLQRNTKRFQHHQDSQENLYDNFKSSSNDNTPRSLNSISILNKPISKNDNQINQIIEIGKFKRIRRCFQVIRAVFRLKTLYNQKKSTWDLKMAAFKKNQMILHYNESITKIKIKQWTQMVFTKMISVIQQINLEKQQLNFIDQRHLLKTRNRGITQTFNNALNKLNILLLFPIKLIASKDLLYFYQNNAEFILIIFL</sequence>
<evidence type="ECO:0000313" key="2">
    <source>
        <dbReference type="Proteomes" id="UP000683925"/>
    </source>
</evidence>
<dbReference type="AlphaFoldDB" id="A0A8S1W8Y5"/>
<organism evidence="1 2">
    <name type="scientific">Paramecium octaurelia</name>
    <dbReference type="NCBI Taxonomy" id="43137"/>
    <lineage>
        <taxon>Eukaryota</taxon>
        <taxon>Sar</taxon>
        <taxon>Alveolata</taxon>
        <taxon>Ciliophora</taxon>
        <taxon>Intramacronucleata</taxon>
        <taxon>Oligohymenophorea</taxon>
        <taxon>Peniculida</taxon>
        <taxon>Parameciidae</taxon>
        <taxon>Paramecium</taxon>
    </lineage>
</organism>
<gene>
    <name evidence="1" type="ORF">POCTA_138.1.T0880041</name>
</gene>
<dbReference type="EMBL" id="CAJJDP010000087">
    <property type="protein sequence ID" value="CAD8186454.1"/>
    <property type="molecule type" value="Genomic_DNA"/>
</dbReference>
<keyword evidence="2" id="KW-1185">Reference proteome</keyword>
<dbReference type="Proteomes" id="UP000683925">
    <property type="component" value="Unassembled WGS sequence"/>
</dbReference>
<evidence type="ECO:0000313" key="1">
    <source>
        <dbReference type="EMBL" id="CAD8186454.1"/>
    </source>
</evidence>